<dbReference type="InterPro" id="IPR023346">
    <property type="entry name" value="Lysozyme-like_dom_sf"/>
</dbReference>
<reference evidence="2 3" key="1">
    <citation type="submission" date="2020-12" db="EMBL/GenBank/DDBJ databases">
        <title>Oil enriched cultivation method for isolating marine PHA-producing bacteria.</title>
        <authorList>
            <person name="Zheng W."/>
            <person name="Yu S."/>
            <person name="Huang Y."/>
        </authorList>
    </citation>
    <scope>NUCLEOTIDE SEQUENCE [LARGE SCALE GENOMIC DNA]</scope>
    <source>
        <strain evidence="2 3">SY-2-6</strain>
    </source>
</reference>
<dbReference type="InterPro" id="IPR007253">
    <property type="entry name" value="Cell_wall-bd_2"/>
</dbReference>
<dbReference type="EMBL" id="JAEKJY010000004">
    <property type="protein sequence ID" value="MBN8236340.1"/>
    <property type="molecule type" value="Genomic_DNA"/>
</dbReference>
<evidence type="ECO:0000256" key="1">
    <source>
        <dbReference type="SAM" id="SignalP"/>
    </source>
</evidence>
<dbReference type="Proteomes" id="UP000663970">
    <property type="component" value="Unassembled WGS sequence"/>
</dbReference>
<dbReference type="PANTHER" id="PTHR30032">
    <property type="entry name" value="N-ACETYLMURAMOYL-L-ALANINE AMIDASE-RELATED"/>
    <property type="match status" value="1"/>
</dbReference>
<feature type="chain" id="PRO_5046699412" evidence="1">
    <location>
        <begin position="25"/>
        <end position="606"/>
    </location>
</feature>
<dbReference type="PANTHER" id="PTHR30032:SF8">
    <property type="entry name" value="GERMINATION-SPECIFIC N-ACETYLMURAMOYL-L-ALANINE AMIDASE"/>
    <property type="match status" value="1"/>
</dbReference>
<evidence type="ECO:0000313" key="3">
    <source>
        <dbReference type="Proteomes" id="UP000663970"/>
    </source>
</evidence>
<dbReference type="SUPFAM" id="SSF53955">
    <property type="entry name" value="Lysozyme-like"/>
    <property type="match status" value="1"/>
</dbReference>
<sequence length="606" mass="65578">MKKVSGLLMASVLVFGMLPTVTSAADGTYACESYEEISCSDIAEMLTEKALERNIPPEVAKAVAFAESNWSQWTDAEQTKANVNKEDDGSLGIGIMQVTDDGYDTERLRSDIGYNMDVGLDILLDKWKLAERGVIPTVNDASKDVIEHWYFPVMAYNGVVEVNSPVVKADGSVNTDAYQEKVFRYIENYNNGMALTDLPFEKDDFIYDPSDNDAEVNFAVDHYDVDGPLTKSRQMFEEGDTVITVDGTNVRRTKDGNGGFRLSDRQEAEIIDASIYYDESDQSPARHWVRYRVQLEDGRTGYVASGALTPATTRLKGATRIETAVEISKEGWQDGAETVVLAKAFDFPDALSGAPLAYQNDAPVLLTRSGELTPAAKEEIERLGADKVIILGSTGAVSERVENQLNDMNLSSVERIGGSDRYETAALIAESLNSDSGEAVIATGRNYPDALAAAPYAARQGVPILLTRPESVPEVTIKALTSTAAAHVIGGTGVISEEAASQLPAEVERIAGDTRFDTAAEIIETLDVGHQQALAATGYNYADALTGAVLAAKKDAPLLLVRKEEVPESLENTIQKRSIRDYMLLGGEDVVDVAAPLTKLANQVSQ</sequence>
<comment type="caution">
    <text evidence="2">The sequence shown here is derived from an EMBL/GenBank/DDBJ whole genome shotgun (WGS) entry which is preliminary data.</text>
</comment>
<accession>A0ABS3DYA4</accession>
<dbReference type="Gene3D" id="1.10.530.10">
    <property type="match status" value="1"/>
</dbReference>
<protein>
    <submittedName>
        <fullName evidence="2">Cell wall-binding repeat-containing protein</fullName>
    </submittedName>
</protein>
<keyword evidence="3" id="KW-1185">Reference proteome</keyword>
<feature type="signal peptide" evidence="1">
    <location>
        <begin position="1"/>
        <end position="24"/>
    </location>
</feature>
<dbReference type="Pfam" id="PF04122">
    <property type="entry name" value="CW_binding_2"/>
    <property type="match status" value="3"/>
</dbReference>
<proteinExistence type="predicted"/>
<dbReference type="InterPro" id="IPR051922">
    <property type="entry name" value="Bact_Sporulation_Assoc"/>
</dbReference>
<organism evidence="2 3">
    <name type="scientific">Halobacillus kuroshimensis</name>
    <dbReference type="NCBI Taxonomy" id="302481"/>
    <lineage>
        <taxon>Bacteria</taxon>
        <taxon>Bacillati</taxon>
        <taxon>Bacillota</taxon>
        <taxon>Bacilli</taxon>
        <taxon>Bacillales</taxon>
        <taxon>Bacillaceae</taxon>
        <taxon>Halobacillus</taxon>
    </lineage>
</organism>
<dbReference type="Gene3D" id="3.40.50.12090">
    <property type="match status" value="2"/>
</dbReference>
<gene>
    <name evidence="2" type="ORF">JF544_13820</name>
</gene>
<dbReference type="RefSeq" id="WP_206934679.1">
    <property type="nucleotide sequence ID" value="NZ_JAEKJY010000004.1"/>
</dbReference>
<evidence type="ECO:0000313" key="2">
    <source>
        <dbReference type="EMBL" id="MBN8236340.1"/>
    </source>
</evidence>
<name>A0ABS3DYA4_9BACI</name>
<keyword evidence="1" id="KW-0732">Signal</keyword>